<keyword evidence="2" id="KW-0732">Signal</keyword>
<evidence type="ECO:0000313" key="4">
    <source>
        <dbReference type="Proteomes" id="UP000629098"/>
    </source>
</evidence>
<proteinExistence type="predicted"/>
<organism evidence="3 4">
    <name type="scientific">Iningainema tapete BLCC-T55</name>
    <dbReference type="NCBI Taxonomy" id="2748662"/>
    <lineage>
        <taxon>Bacteria</taxon>
        <taxon>Bacillati</taxon>
        <taxon>Cyanobacteriota</taxon>
        <taxon>Cyanophyceae</taxon>
        <taxon>Nostocales</taxon>
        <taxon>Scytonemataceae</taxon>
        <taxon>Iningainema tapete</taxon>
    </lineage>
</organism>
<feature type="region of interest" description="Disordered" evidence="1">
    <location>
        <begin position="20"/>
        <end position="106"/>
    </location>
</feature>
<feature type="compositionally biased region" description="Low complexity" evidence="1">
    <location>
        <begin position="22"/>
        <end position="33"/>
    </location>
</feature>
<evidence type="ECO:0000256" key="1">
    <source>
        <dbReference type="SAM" id="MobiDB-lite"/>
    </source>
</evidence>
<gene>
    <name evidence="3" type="ORF">ICL16_17610</name>
</gene>
<feature type="signal peptide" evidence="2">
    <location>
        <begin position="1"/>
        <end position="24"/>
    </location>
</feature>
<evidence type="ECO:0000256" key="2">
    <source>
        <dbReference type="SAM" id="SignalP"/>
    </source>
</evidence>
<comment type="caution">
    <text evidence="3">The sequence shown here is derived from an EMBL/GenBank/DDBJ whole genome shotgun (WGS) entry which is preliminary data.</text>
</comment>
<keyword evidence="4" id="KW-1185">Reference proteome</keyword>
<accession>A0A8J6XLH5</accession>
<dbReference type="RefSeq" id="WP_190830093.1">
    <property type="nucleotide sequence ID" value="NZ_CAWPPI010000060.1"/>
</dbReference>
<name>A0A8J6XLH5_9CYAN</name>
<feature type="compositionally biased region" description="Polar residues" evidence="1">
    <location>
        <begin position="44"/>
        <end position="60"/>
    </location>
</feature>
<feature type="chain" id="PRO_5035248239" evidence="2">
    <location>
        <begin position="25"/>
        <end position="106"/>
    </location>
</feature>
<dbReference type="AlphaFoldDB" id="A0A8J6XLH5"/>
<dbReference type="EMBL" id="JACXAE010000060">
    <property type="protein sequence ID" value="MBD2773839.1"/>
    <property type="molecule type" value="Genomic_DNA"/>
</dbReference>
<sequence length="106" mass="12969">MLKKTLALGLVAAAMLIAPTTAQANDQDQYNQQITEQDGKAIDYSTNVQNAESSNNQEQYQENRYRRGRDRDREYDRDRKRDRRYDRDRDREYDRDRKRDRDYYRH</sequence>
<protein>
    <submittedName>
        <fullName evidence="3">Uncharacterized protein</fullName>
    </submittedName>
</protein>
<dbReference type="Proteomes" id="UP000629098">
    <property type="component" value="Unassembled WGS sequence"/>
</dbReference>
<evidence type="ECO:0000313" key="3">
    <source>
        <dbReference type="EMBL" id="MBD2773839.1"/>
    </source>
</evidence>
<reference evidence="3" key="1">
    <citation type="submission" date="2020-09" db="EMBL/GenBank/DDBJ databases">
        <title>Iningainema tapete sp. nov. (Scytonemataceae, Cyanobacteria) from greenhouses in central Florida (USA) produces two types of nodularin with biosynthetic potential for microcystin-LR and anabaenopeptins.</title>
        <authorList>
            <person name="Berthold D.E."/>
            <person name="Lefler F.W."/>
            <person name="Huang I.-S."/>
            <person name="Abdulla H."/>
            <person name="Zimba P.V."/>
            <person name="Laughinghouse H.D. IV."/>
        </authorList>
    </citation>
    <scope>NUCLEOTIDE SEQUENCE</scope>
    <source>
        <strain evidence="3">BLCCT55</strain>
    </source>
</reference>
<feature type="compositionally biased region" description="Basic and acidic residues" evidence="1">
    <location>
        <begin position="61"/>
        <end position="106"/>
    </location>
</feature>